<feature type="transmembrane region" description="Helical" evidence="1">
    <location>
        <begin position="130"/>
        <end position="147"/>
    </location>
</feature>
<dbReference type="OrthoDB" id="1493393at2"/>
<reference evidence="2 3" key="1">
    <citation type="submission" date="2018-07" db="EMBL/GenBank/DDBJ databases">
        <title>Lottiidibacillus patelloidae gen. nov., sp. nov., isolated from the intestinal tract of a marine limpet and the reclassification of B. taeanensis BH030017T, B. algicola KMM 3737T and B. hwajinpoensis SW-72T as genus Lottiidibacillus.</title>
        <authorList>
            <person name="Liu R."/>
            <person name="Huang Z."/>
        </authorList>
    </citation>
    <scope>NUCLEOTIDE SEQUENCE [LARGE SCALE GENOMIC DNA]</scope>
    <source>
        <strain evidence="2 3">BH030017</strain>
    </source>
</reference>
<name>A0A366XRY6_9BACI</name>
<sequence length="150" mass="16414">MSIYSIVLLLHIIAAVAELGAAFALPILMNAPKTVSQAKFALAVNEKVEKPVKIESITLLVTGIILGILSPYLFKKIWYIASLVIYVAIQPIVAGILPKKMARQRELLESHKGEDLPEEYTKIGKEMAPINGLAHLSAIVLIVLMTLKPF</sequence>
<evidence type="ECO:0000313" key="3">
    <source>
        <dbReference type="Proteomes" id="UP000253314"/>
    </source>
</evidence>
<gene>
    <name evidence="2" type="ORF">DS031_16725</name>
</gene>
<protein>
    <submittedName>
        <fullName evidence="2">DUF2269 domain-containing protein</fullName>
    </submittedName>
</protein>
<keyword evidence="1" id="KW-0472">Membrane</keyword>
<organism evidence="2 3">
    <name type="scientific">Bacillus taeanensis</name>
    <dbReference type="NCBI Taxonomy" id="273032"/>
    <lineage>
        <taxon>Bacteria</taxon>
        <taxon>Bacillati</taxon>
        <taxon>Bacillota</taxon>
        <taxon>Bacilli</taxon>
        <taxon>Bacillales</taxon>
        <taxon>Bacillaceae</taxon>
        <taxon>Bacillus</taxon>
    </lineage>
</organism>
<feature type="transmembrane region" description="Helical" evidence="1">
    <location>
        <begin position="77"/>
        <end position="97"/>
    </location>
</feature>
<keyword evidence="1" id="KW-1133">Transmembrane helix</keyword>
<keyword evidence="1" id="KW-0812">Transmembrane</keyword>
<dbReference type="Proteomes" id="UP000253314">
    <property type="component" value="Unassembled WGS sequence"/>
</dbReference>
<dbReference type="InterPro" id="IPR018729">
    <property type="entry name" value="DUF2269_transmembrane"/>
</dbReference>
<accession>A0A366XRY6</accession>
<dbReference type="EMBL" id="QOCW01000020">
    <property type="protein sequence ID" value="RBW68456.1"/>
    <property type="molecule type" value="Genomic_DNA"/>
</dbReference>
<keyword evidence="3" id="KW-1185">Reference proteome</keyword>
<feature type="transmembrane region" description="Helical" evidence="1">
    <location>
        <begin position="6"/>
        <end position="31"/>
    </location>
</feature>
<dbReference type="RefSeq" id="WP_113807204.1">
    <property type="nucleotide sequence ID" value="NZ_QOCW01000020.1"/>
</dbReference>
<comment type="caution">
    <text evidence="2">The sequence shown here is derived from an EMBL/GenBank/DDBJ whole genome shotgun (WGS) entry which is preliminary data.</text>
</comment>
<dbReference type="Pfam" id="PF10027">
    <property type="entry name" value="DUF2269"/>
    <property type="match status" value="1"/>
</dbReference>
<dbReference type="AlphaFoldDB" id="A0A366XRY6"/>
<evidence type="ECO:0000313" key="2">
    <source>
        <dbReference type="EMBL" id="RBW68456.1"/>
    </source>
</evidence>
<evidence type="ECO:0000256" key="1">
    <source>
        <dbReference type="SAM" id="Phobius"/>
    </source>
</evidence>
<proteinExistence type="predicted"/>